<dbReference type="SUPFAM" id="SSF82649">
    <property type="entry name" value="SufE/NifU"/>
    <property type="match status" value="1"/>
</dbReference>
<organism evidence="2 3">
    <name type="scientific">Candidatus Jorgensenbacteria bacterium RIFCSPLOWO2_01_FULL_45_25b</name>
    <dbReference type="NCBI Taxonomy" id="1798471"/>
    <lineage>
        <taxon>Bacteria</taxon>
        <taxon>Candidatus Joergenseniibacteriota</taxon>
    </lineage>
</organism>
<accession>A0A1F6BZF6</accession>
<dbReference type="Gene3D" id="3.90.1010.10">
    <property type="match status" value="1"/>
</dbReference>
<dbReference type="Proteomes" id="UP000176996">
    <property type="component" value="Unassembled WGS sequence"/>
</dbReference>
<evidence type="ECO:0000313" key="2">
    <source>
        <dbReference type="EMBL" id="OGG42162.1"/>
    </source>
</evidence>
<reference evidence="2 3" key="1">
    <citation type="journal article" date="2016" name="Nat. Commun.">
        <title>Thousands of microbial genomes shed light on interconnected biogeochemical processes in an aquifer system.</title>
        <authorList>
            <person name="Anantharaman K."/>
            <person name="Brown C.T."/>
            <person name="Hug L.A."/>
            <person name="Sharon I."/>
            <person name="Castelle C.J."/>
            <person name="Probst A.J."/>
            <person name="Thomas B.C."/>
            <person name="Singh A."/>
            <person name="Wilkins M.J."/>
            <person name="Karaoz U."/>
            <person name="Brodie E.L."/>
            <person name="Williams K.H."/>
            <person name="Hubbard S.S."/>
            <person name="Banfield J.F."/>
        </authorList>
    </citation>
    <scope>NUCLEOTIDE SEQUENCE [LARGE SCALE GENOMIC DNA]</scope>
</reference>
<protein>
    <recommendedName>
        <fullName evidence="1">NIF system FeS cluster assembly NifU N-terminal domain-containing protein</fullName>
    </recommendedName>
</protein>
<dbReference type="GO" id="GO:0005506">
    <property type="term" value="F:iron ion binding"/>
    <property type="evidence" value="ECO:0007669"/>
    <property type="project" value="InterPro"/>
</dbReference>
<dbReference type="AlphaFoldDB" id="A0A1F6BZF6"/>
<dbReference type="GO" id="GO:0016226">
    <property type="term" value="P:iron-sulfur cluster assembly"/>
    <property type="evidence" value="ECO:0007669"/>
    <property type="project" value="InterPro"/>
</dbReference>
<evidence type="ECO:0000259" key="1">
    <source>
        <dbReference type="Pfam" id="PF01592"/>
    </source>
</evidence>
<proteinExistence type="predicted"/>
<feature type="domain" description="NIF system FeS cluster assembly NifU N-terminal" evidence="1">
    <location>
        <begin position="15"/>
        <end position="142"/>
    </location>
</feature>
<gene>
    <name evidence="2" type="ORF">A3A21_02145</name>
</gene>
<dbReference type="EMBL" id="MFKK01000004">
    <property type="protein sequence ID" value="OGG42162.1"/>
    <property type="molecule type" value="Genomic_DNA"/>
</dbReference>
<dbReference type="GO" id="GO:0051536">
    <property type="term" value="F:iron-sulfur cluster binding"/>
    <property type="evidence" value="ECO:0007669"/>
    <property type="project" value="InterPro"/>
</dbReference>
<dbReference type="CDD" id="cd06664">
    <property type="entry name" value="IscU_like"/>
    <property type="match status" value="1"/>
</dbReference>
<comment type="caution">
    <text evidence="2">The sequence shown here is derived from an EMBL/GenBank/DDBJ whole genome shotgun (WGS) entry which is preliminary data.</text>
</comment>
<dbReference type="Pfam" id="PF01592">
    <property type="entry name" value="NifU_N"/>
    <property type="match status" value="1"/>
</dbReference>
<name>A0A1F6BZF6_9BACT</name>
<dbReference type="InterPro" id="IPR002871">
    <property type="entry name" value="NIF_FeS_clus_asmbl_NifU_N"/>
</dbReference>
<sequence>MKDEKNTCGGKGWVYSETVKEHFFNPQNILRDEKEYEADGIGMVGSPACGDMMVVWIKVEPEKKQISECKWRTFGCASAIASSSMMSVMATEHGGMTLSRAKKMMPEAIIERLGGLPERKYHCSVLGHLALREAIEDYEKNHEHGG</sequence>
<dbReference type="PANTHER" id="PTHR10093">
    <property type="entry name" value="IRON-SULFUR CLUSTER ASSEMBLY ENZYME NIFU HOMOLOG"/>
    <property type="match status" value="1"/>
</dbReference>
<dbReference type="STRING" id="1798471.A3A21_02145"/>
<evidence type="ECO:0000313" key="3">
    <source>
        <dbReference type="Proteomes" id="UP000176996"/>
    </source>
</evidence>